<protein>
    <submittedName>
        <fullName evidence="1">Uncharacterized protein</fullName>
    </submittedName>
</protein>
<organism evidence="2">
    <name type="scientific">Serpula lacrymans var. lacrymans (strain S7.3)</name>
    <name type="common">Dry rot fungus</name>
    <dbReference type="NCBI Taxonomy" id="936435"/>
    <lineage>
        <taxon>Eukaryota</taxon>
        <taxon>Fungi</taxon>
        <taxon>Dikarya</taxon>
        <taxon>Basidiomycota</taxon>
        <taxon>Agaricomycotina</taxon>
        <taxon>Agaricomycetes</taxon>
        <taxon>Agaricomycetidae</taxon>
        <taxon>Boletales</taxon>
        <taxon>Coniophorineae</taxon>
        <taxon>Serpulaceae</taxon>
        <taxon>Serpula</taxon>
    </lineage>
</organism>
<keyword evidence="2" id="KW-1185">Reference proteome</keyword>
<dbReference type="InParanoid" id="F8PPH0"/>
<reference evidence="2" key="1">
    <citation type="journal article" date="2011" name="Science">
        <title>The plant cell wall-decomposing machinery underlies the functional diversity of forest fungi.</title>
        <authorList>
            <person name="Eastwood D.C."/>
            <person name="Floudas D."/>
            <person name="Binder M."/>
            <person name="Majcherczyk A."/>
            <person name="Schneider P."/>
            <person name="Aerts A."/>
            <person name="Asiegbu F.O."/>
            <person name="Baker S.E."/>
            <person name="Barry K."/>
            <person name="Bendiksby M."/>
            <person name="Blumentritt M."/>
            <person name="Coutinho P.M."/>
            <person name="Cullen D."/>
            <person name="de Vries R.P."/>
            <person name="Gathman A."/>
            <person name="Goodell B."/>
            <person name="Henrissat B."/>
            <person name="Ihrmark K."/>
            <person name="Kauserud H."/>
            <person name="Kohler A."/>
            <person name="LaButti K."/>
            <person name="Lapidus A."/>
            <person name="Lavin J.L."/>
            <person name="Lee Y.-H."/>
            <person name="Lindquist E."/>
            <person name="Lilly W."/>
            <person name="Lucas S."/>
            <person name="Morin E."/>
            <person name="Murat C."/>
            <person name="Oguiza J.A."/>
            <person name="Park J."/>
            <person name="Pisabarro A.G."/>
            <person name="Riley R."/>
            <person name="Rosling A."/>
            <person name="Salamov A."/>
            <person name="Schmidt O."/>
            <person name="Schmutz J."/>
            <person name="Skrede I."/>
            <person name="Stenlid J."/>
            <person name="Wiebenga A."/>
            <person name="Xie X."/>
            <person name="Kuees U."/>
            <person name="Hibbett D.S."/>
            <person name="Hoffmeister D."/>
            <person name="Hoegberg N."/>
            <person name="Martin F."/>
            <person name="Grigoriev I.V."/>
            <person name="Watkinson S.C."/>
        </authorList>
    </citation>
    <scope>NUCLEOTIDE SEQUENCE [LARGE SCALE GENOMIC DNA]</scope>
    <source>
        <strain evidence="2">strain S7.3</strain>
    </source>
</reference>
<sequence length="105" mass="11854">MWGLLAYLREAASALDSLGIDLKVIAHYWAVQASVRDDSQEQFLCPLAKQRLFFALTMVASQCINPLIAIITSRVPYARFRYIPKNARTYRDKKKPANPGLDPQG</sequence>
<gene>
    <name evidence="1" type="ORF">SERLA73DRAFT_177752</name>
</gene>
<dbReference type="AlphaFoldDB" id="F8PPH0"/>
<accession>F8PPH0</accession>
<dbReference type="Proteomes" id="UP000008063">
    <property type="component" value="Unassembled WGS sequence"/>
</dbReference>
<dbReference type="EMBL" id="GL945477">
    <property type="protein sequence ID" value="EGO02047.1"/>
    <property type="molecule type" value="Genomic_DNA"/>
</dbReference>
<evidence type="ECO:0000313" key="1">
    <source>
        <dbReference type="EMBL" id="EGO02047.1"/>
    </source>
</evidence>
<name>F8PPH0_SERL3</name>
<evidence type="ECO:0000313" key="2">
    <source>
        <dbReference type="Proteomes" id="UP000008063"/>
    </source>
</evidence>
<proteinExistence type="predicted"/>
<dbReference type="HOGENOM" id="CLU_2238241_0_0_1"/>